<dbReference type="AlphaFoldDB" id="A0A8T2MFK8"/>
<name>A0A8T2MFK8_ASTMX</name>
<dbReference type="InterPro" id="IPR013320">
    <property type="entry name" value="ConA-like_dom_sf"/>
</dbReference>
<dbReference type="OrthoDB" id="426657at2759"/>
<organism evidence="4 5">
    <name type="scientific">Astyanax mexicanus</name>
    <name type="common">Blind cave fish</name>
    <name type="synonym">Astyanax fasciatus mexicanus</name>
    <dbReference type="NCBI Taxonomy" id="7994"/>
    <lineage>
        <taxon>Eukaryota</taxon>
        <taxon>Metazoa</taxon>
        <taxon>Chordata</taxon>
        <taxon>Craniata</taxon>
        <taxon>Vertebrata</taxon>
        <taxon>Euteleostomi</taxon>
        <taxon>Actinopterygii</taxon>
        <taxon>Neopterygii</taxon>
        <taxon>Teleostei</taxon>
        <taxon>Ostariophysi</taxon>
        <taxon>Characiformes</taxon>
        <taxon>Characoidei</taxon>
        <taxon>Acestrorhamphidae</taxon>
        <taxon>Acestrorhamphinae</taxon>
        <taxon>Astyanax</taxon>
    </lineage>
</organism>
<dbReference type="PRINTS" id="PR01407">
    <property type="entry name" value="BUTYPHLNCDUF"/>
</dbReference>
<dbReference type="SUPFAM" id="SSF49899">
    <property type="entry name" value="Concanavalin A-like lectins/glucanases"/>
    <property type="match status" value="1"/>
</dbReference>
<dbReference type="PROSITE" id="PS50188">
    <property type="entry name" value="B302_SPRY"/>
    <property type="match status" value="1"/>
</dbReference>
<dbReference type="InterPro" id="IPR001870">
    <property type="entry name" value="B30.2/SPRY"/>
</dbReference>
<dbReference type="EMBL" id="JAICCE010000001">
    <property type="protein sequence ID" value="KAG9283223.1"/>
    <property type="molecule type" value="Genomic_DNA"/>
</dbReference>
<sequence length="479" mass="53867">MSSSLHSSSSSSAHSDSLSTYSSASSFCSASSGISSSSSSSSSSTNSSSNLLVFCKNCREPLSAACLAEGNHQKHKFLSLQDAVVSQTEKLSRDSKHLKNIYKTCKNIKPKTSKARKQCNDTYEKVTETIDGLYQDLWALLSQNQMQALNLLDAERETLNKSLSQFEYQDTLTDIQETIQQLENQHTMEQQTQLDDIKKLQERLEDMEKLFSALTEETECDDNAQKMFDGTRIRALEESVKIIFQKITELLPQPWEFSDAITFDKGKKHNALTFCEKRMQLFLQNSTSTQTNRHTETWCSAVADKSFNTGQHYWEVEVEGSQSWSVGIVYEDWLKNKENQLNHPLGRDCSSWALECDEGDLVALHSDEVSAVKSCSVSRLGVCVDYDKGKLKFYDVNSAKCLHVTGFDPSKPVHPAFSLRKTGLKKTSSLTICKLFPSSENRYLEDNEEEEDTSRNHLRTSADDQVSDLADSVQSLTPN</sequence>
<evidence type="ECO:0000313" key="4">
    <source>
        <dbReference type="EMBL" id="KAG9283223.1"/>
    </source>
</evidence>
<comment type="caution">
    <text evidence="4">The sequence shown here is derived from an EMBL/GenBank/DDBJ whole genome shotgun (WGS) entry which is preliminary data.</text>
</comment>
<gene>
    <name evidence="4" type="primary">TRIM27</name>
    <name evidence="4" type="ORF">AMEX_G1973</name>
</gene>
<accession>A0A8T2MFK8</accession>
<dbReference type="Proteomes" id="UP000752171">
    <property type="component" value="Unassembled WGS sequence"/>
</dbReference>
<evidence type="ECO:0000256" key="1">
    <source>
        <dbReference type="SAM" id="Coils"/>
    </source>
</evidence>
<protein>
    <submittedName>
        <fullName evidence="4">Zinc finger protein RFP-like</fullName>
    </submittedName>
</protein>
<feature type="domain" description="B30.2/SPRY" evidence="3">
    <location>
        <begin position="240"/>
        <end position="435"/>
    </location>
</feature>
<feature type="coiled-coil region" evidence="1">
    <location>
        <begin position="165"/>
        <end position="217"/>
    </location>
</feature>
<evidence type="ECO:0000256" key="2">
    <source>
        <dbReference type="SAM" id="MobiDB-lite"/>
    </source>
</evidence>
<evidence type="ECO:0000259" key="3">
    <source>
        <dbReference type="PROSITE" id="PS50188"/>
    </source>
</evidence>
<dbReference type="Gene3D" id="2.60.120.920">
    <property type="match status" value="1"/>
</dbReference>
<dbReference type="InterPro" id="IPR050143">
    <property type="entry name" value="TRIM/RBCC"/>
</dbReference>
<dbReference type="InterPro" id="IPR003877">
    <property type="entry name" value="SPRY_dom"/>
</dbReference>
<reference evidence="4 5" key="1">
    <citation type="submission" date="2021-07" db="EMBL/GenBank/DDBJ databases">
        <authorList>
            <person name="Imarazene B."/>
            <person name="Zahm M."/>
            <person name="Klopp C."/>
            <person name="Cabau C."/>
            <person name="Beille S."/>
            <person name="Jouanno E."/>
            <person name="Castinel A."/>
            <person name="Lluch J."/>
            <person name="Gil L."/>
            <person name="Kuchtly C."/>
            <person name="Lopez Roques C."/>
            <person name="Donnadieu C."/>
            <person name="Parrinello H."/>
            <person name="Journot L."/>
            <person name="Du K."/>
            <person name="Schartl M."/>
            <person name="Retaux S."/>
            <person name="Guiguen Y."/>
        </authorList>
    </citation>
    <scope>NUCLEOTIDE SEQUENCE [LARGE SCALE GENOMIC DNA]</scope>
    <source>
        <strain evidence="4">Pach_M1</strain>
        <tissue evidence="4">Testis</tissue>
    </source>
</reference>
<dbReference type="PANTHER" id="PTHR24103">
    <property type="entry name" value="E3 UBIQUITIN-PROTEIN LIGASE TRIM"/>
    <property type="match status" value="1"/>
</dbReference>
<keyword evidence="1" id="KW-0175">Coiled coil</keyword>
<dbReference type="SMART" id="SM00449">
    <property type="entry name" value="SPRY"/>
    <property type="match status" value="1"/>
</dbReference>
<dbReference type="SUPFAM" id="SSF57845">
    <property type="entry name" value="B-box zinc-binding domain"/>
    <property type="match status" value="1"/>
</dbReference>
<proteinExistence type="predicted"/>
<evidence type="ECO:0000313" key="5">
    <source>
        <dbReference type="Proteomes" id="UP000752171"/>
    </source>
</evidence>
<feature type="region of interest" description="Disordered" evidence="2">
    <location>
        <begin position="1"/>
        <end position="29"/>
    </location>
</feature>
<feature type="region of interest" description="Disordered" evidence="2">
    <location>
        <begin position="443"/>
        <end position="479"/>
    </location>
</feature>
<dbReference type="Pfam" id="PF00622">
    <property type="entry name" value="SPRY"/>
    <property type="match status" value="1"/>
</dbReference>
<dbReference type="Gene3D" id="3.30.160.60">
    <property type="entry name" value="Classic Zinc Finger"/>
    <property type="match status" value="1"/>
</dbReference>
<dbReference type="InterPro" id="IPR043136">
    <property type="entry name" value="B30.2/SPRY_sf"/>
</dbReference>
<dbReference type="InterPro" id="IPR003879">
    <property type="entry name" value="Butyrophylin_SPRY"/>
</dbReference>